<dbReference type="GeneID" id="69549992"/>
<name>A0A7T4DP60_AERJA</name>
<dbReference type="Pfam" id="PF04326">
    <property type="entry name" value="SLFN_AlbA_2"/>
    <property type="match status" value="1"/>
</dbReference>
<dbReference type="PANTHER" id="PTHR12155:SF41">
    <property type="entry name" value="SCHLAFEN ALBA-2 DOMAIN-CONTAINING PROTEIN"/>
    <property type="match status" value="1"/>
</dbReference>
<evidence type="ECO:0000313" key="3">
    <source>
        <dbReference type="Proteomes" id="UP000595481"/>
    </source>
</evidence>
<proteinExistence type="predicted"/>
<dbReference type="EMBL" id="CP066092">
    <property type="protein sequence ID" value="QQB20317.1"/>
    <property type="molecule type" value="Genomic_DNA"/>
</dbReference>
<reference evidence="2 3" key="1">
    <citation type="submission" date="2020-12" db="EMBL/GenBank/DDBJ databases">
        <title>FDA dAtabase for Regulatory Grade micrObial Sequences (FDA-ARGOS): Supporting development and validation of Infectious Disease Dx tests.</title>
        <authorList>
            <person name="Sproer C."/>
            <person name="Gronow S."/>
            <person name="Severitt S."/>
            <person name="Schroder I."/>
            <person name="Tallon L."/>
            <person name="Sadzewicz L."/>
            <person name="Zhao X."/>
            <person name="Boylan J."/>
            <person name="Ott S."/>
            <person name="Bowen H."/>
            <person name="Vavikolanu K."/>
            <person name="Mehta A."/>
            <person name="Aluvathingal J."/>
            <person name="Nadendla S."/>
            <person name="Lowell S."/>
            <person name="Myers T."/>
            <person name="Yan Y."/>
            <person name="Sichtig H."/>
        </authorList>
    </citation>
    <scope>NUCLEOTIDE SEQUENCE [LARGE SCALE GENOMIC DNA]</scope>
    <source>
        <strain evidence="2 3">FDAARGOS_986</strain>
    </source>
</reference>
<evidence type="ECO:0000259" key="1">
    <source>
        <dbReference type="Pfam" id="PF04326"/>
    </source>
</evidence>
<dbReference type="RefSeq" id="WP_082035414.1">
    <property type="nucleotide sequence ID" value="NZ_CAWMFX010000010.1"/>
</dbReference>
<dbReference type="PANTHER" id="PTHR12155">
    <property type="entry name" value="SCHLAFEN"/>
    <property type="match status" value="1"/>
</dbReference>
<organism evidence="2 3">
    <name type="scientific">Aeromonas jandaei</name>
    <dbReference type="NCBI Taxonomy" id="650"/>
    <lineage>
        <taxon>Bacteria</taxon>
        <taxon>Pseudomonadati</taxon>
        <taxon>Pseudomonadota</taxon>
        <taxon>Gammaproteobacteria</taxon>
        <taxon>Aeromonadales</taxon>
        <taxon>Aeromonadaceae</taxon>
        <taxon>Aeromonas</taxon>
    </lineage>
</organism>
<keyword evidence="2" id="KW-0067">ATP-binding</keyword>
<dbReference type="Gene3D" id="3.30.950.30">
    <property type="entry name" value="Schlafen, AAA domain"/>
    <property type="match status" value="1"/>
</dbReference>
<accession>A0A7T4DP60</accession>
<feature type="domain" description="Schlafen AlbA-2" evidence="1">
    <location>
        <begin position="110"/>
        <end position="237"/>
    </location>
</feature>
<dbReference type="InterPro" id="IPR007421">
    <property type="entry name" value="Schlafen_AlbA_2_dom"/>
</dbReference>
<protein>
    <submittedName>
        <fullName evidence="2">ATP-binding protein</fullName>
    </submittedName>
</protein>
<keyword evidence="3" id="KW-1185">Reference proteome</keyword>
<dbReference type="InterPro" id="IPR038461">
    <property type="entry name" value="Schlafen_AlbA_2_dom_sf"/>
</dbReference>
<dbReference type="InterPro" id="IPR029684">
    <property type="entry name" value="Schlafen"/>
</dbReference>
<evidence type="ECO:0000313" key="2">
    <source>
        <dbReference type="EMBL" id="QQB20317.1"/>
    </source>
</evidence>
<keyword evidence="2" id="KW-0547">Nucleotide-binding</keyword>
<sequence>MLINKNWSLQTTFEIVNEKYYPGGMQSGPQRNRLIETWGQLVGKSRALSELDYLIVEYGSINKMSKSVRMSSRTIKNLRSLFELLPDEFENSIQSKIHRFSEGKHCGLEEDLRNEFKEIKGQNPTKSIQNIVDEYILAFLNSSGGSIFWGIQDDGVVKCIKLDNRLKDEINKAINLKINTIEPSIDPTRINIIFHDVTGVDCGYVLEVRIPKSNLSGLHFNSSGNTWVRVNGCKQKLQGVALQDYIIQRLQNDIK</sequence>
<gene>
    <name evidence="2" type="ORF">I6H43_01870</name>
</gene>
<dbReference type="GO" id="GO:0005524">
    <property type="term" value="F:ATP binding"/>
    <property type="evidence" value="ECO:0007669"/>
    <property type="project" value="UniProtKB-KW"/>
</dbReference>
<dbReference type="Proteomes" id="UP000595481">
    <property type="component" value="Chromosome"/>
</dbReference>